<dbReference type="SUPFAM" id="SSF49265">
    <property type="entry name" value="Fibronectin type III"/>
    <property type="match status" value="5"/>
</dbReference>
<dbReference type="PROSITE" id="PS50853">
    <property type="entry name" value="FN3"/>
    <property type="match status" value="8"/>
</dbReference>
<dbReference type="InterPro" id="IPR050952">
    <property type="entry name" value="TRIM-NHL_E3_ligases"/>
</dbReference>
<dbReference type="GO" id="GO:0030246">
    <property type="term" value="F:carbohydrate binding"/>
    <property type="evidence" value="ECO:0007669"/>
    <property type="project" value="InterPro"/>
</dbReference>
<dbReference type="PROSITE" id="PS51125">
    <property type="entry name" value="NHL"/>
    <property type="match status" value="1"/>
</dbReference>
<dbReference type="GO" id="GO:0008843">
    <property type="term" value="F:endochitinase activity"/>
    <property type="evidence" value="ECO:0007669"/>
    <property type="project" value="UniProtKB-EC"/>
</dbReference>
<dbReference type="InterPro" id="IPR013783">
    <property type="entry name" value="Ig-like_fold"/>
</dbReference>
<dbReference type="RefSeq" id="WP_190258607.1">
    <property type="nucleotide sequence ID" value="NZ_QFGA01000002.1"/>
</dbReference>
<dbReference type="EC" id="3.2.1.14" evidence="6"/>
<keyword evidence="3" id="KW-0732">Signal</keyword>
<sequence>MKNKHKPLILIAIMLCFLVAAGSIPAFAAGNTVDVVSTVAGTGINGYAGDGGPAVSAQISSVYGLAVDSAGNIYIPDQYNHRVRKIDTDGNISTVAGTGNSGYSGDGGSALNADLKAPTAVAVDSSGNLYIAGYRSYRIRKVDASGNISTVVGTGSSGYAGDDGPAVNAQISSYVYGLAVDGAGNLYIADSNNYRIRKVDNNGNISTLAGTGSNGYSGDGGPAVSAQISQVYQLAVDSAGNLYFADSQNNRIRKVDTAGVISTVAGNGAGGFGGDGGPATAGQLDYPHGVTVDSAGNIYIADSNNQRIRKVDASGNISTLAGSGTYGFYDGLATAAEFFSPYGVAIDGTGKLYIADNSNYRIRLVKSVEFDPTIPSWPDRTFTVSDLTATGLTLNWNPAADDVAVTGYRIYEGTTLLTPDLVTTTTYNVSGLTQNTSYTFTVQAVDGDGHESLYGPRVSATTLDATPPAWTSGSLTQTGLVADSVTLNWSVATDNQNQLKGYKLYQGATLLTPDPITATAYTVSGLTPATQYTFTVQAVDTTGNESTDGPSLTLTTNAYDVTPPAWTNGSLTTADLGPQSVTLNWSGAWDNIGVTGYKVKLYQGSDASTLADETTVTDASCTLPLFSGTDNTIKVEALDANGNESSDGPQVTVTTPKLNPGSTYPIYTGRPMIYEGGLVIDLLNLKVPSGATMTVTEYTPDPVPGLKVAGKFIHAEFTGFEFKGAMKITSPLVEGVNPEKCTVYPLQGKWVTGIVPEVQGSNITGTAYYDYRFVKDFGVWEDTQAPVGYAFDTPSISSDKVRLDIKEPKAGTDVYPDPAGIVSYNIYRDDVLLGHYDVNKDYIGNWWWYFSPVTAPGFYDTSVEAGHTYRYSAEVIDWFGNISAKLPEISVYVPLDDADIVAAIKAMDLVTFAAGDSADSVTQNLSRKQQPYSNATVSYTSSNSAILDPNSFYVTKPADADSADVTLTETITCGSVTDTKVYNLTVRWTETTPARTWDEFKIALDKPQVKNIVLTNAMMVGGTYDFKGKSISANFSGEYIFWPDWQKGLNLGNFTFDGNGVSTINKFASVPDYLFINLDSINFQGMDNYGYIINAVENNTTQQYEVVLNNCQVSKTKQYAVFATASTLGTPGTGKKLTITNNTFASGANNCIEAGVVTITGNTFNSRLEAVAGATLNGVAITDAASAQAAAQAVLDANTFTGSDAEIIIYDTQNNILYQSTAAAAAPTWPDGSGLTASNVTSSELTLTWTPAADDTGVTSYAIYQGTTQIGTVAGAVYSYSVTGLSANTTYTFTVQAGNAAGNWSTTGPSTSVTTAAAASSDITAPTWPDGSSLTASNVTSSELTLTWTPAADDTGVTSYALCQDTTQIGTVAGAVYSYSVTGLSANTTYTFTVQAGDAAGNWSTTGPATTVSTLSSNTGTAPVLTAGNVSGVAGDVIQVPVTLTSSGEVTGLQFDISYDHTQLVYQQTSLGSLANGFSLITNPVGDSLRVIIYNGSNTPVPSGSGTVAQLQFQVAAGVQTGQTSTLGLSGVILSDAQGQPITATVNNGQFSVPQPADTAAPTWASGSSLTTSNVTQSGLTLTWSTATDNVDVTGYKVYQNGTVLDTVYGSTLTYDVTRLSAGTQYSFTVQAGDAAGNWSSDGPAATVSTLSPPVGTAPVLTAGNASGGAGDVIQIPVTLTSSGEVAGLQFDLSYDHNQLIYQQANTGSLANGFTVSANLVGDKLRVIIYSTSNTPVPGGSGTVAQLQFQVAAGVQAGQTSALGLSGVILSDAQGQSIAATVNNGQFSVPQPADTMEPTWPDGSTLTAGNITQTGLTLTWTTATDNVSVTGYKVYQGGTEVAAVDGNTLTYNVAGLTAGAQYTFTVQAGDAAGNWSTDGPSVTVATSNAVTITDSSVTITDDGANKDLAVTADTPADVKITVPASVTDATVSVSALLNAPVAGTVTTTALPALDIAANTSVSADPVQVTIPAGATVSAPEGWNGAIHMPAVRSNGSVTVTPDTGKTATVNAVIEIGYGDVPLTFNKAVRILIPGQAGKDVGYSRGGVFTKITNFLSSDSQEAGDALTSGGDGKIDAGDDLVVWTKHFTQFVTYTQTAVVSDTTAPSWSSGSLTTSSVSRTRLTLTWSGASDNVAVTGYNVYRGTTLLTASPVADTSYNVTGLSAGARYTFKVQAVDAAGNESADGPSVTVTTTSYSGGGSSSTSNTVNSTTGAAIVTPSKGGTISLGDEATVEIPANSLQGTSTVEVKIQKVDQPPEVSEGFKLVGSVYEFSVDGQDNYSFAKDVTLKFSFNPADLASGETPAVYYYDETAAKWVSLGGAVSGSTITVKVNHFTKFAVLAAVKQEEETTVAKDDIPGQETTLTLNDIAGHWAADNINKLVALGAINGYSDGSFKPDSNITRAEFATVLVKAFKLTPQSGKVFADTAGHWAKDYIATAVYYGIADGYDTDTFGPDDLITREQMAMMVVKAAKLPVGTDETTFADSADISWWARSVVATAVENDVIKGYPDNTFNPLGSATRAEAVTVIVNALK</sequence>
<dbReference type="Pfam" id="PF25021">
    <property type="entry name" value="TEN_NHL"/>
    <property type="match status" value="1"/>
</dbReference>
<gene>
    <name evidence="6" type="primary">chiA1_2</name>
    <name evidence="6" type="ORF">Psch_02971</name>
</gene>
<reference evidence="6 7" key="1">
    <citation type="journal article" date="2018" name="Environ. Microbiol.">
        <title>Novel energy conservation strategies and behaviour of Pelotomaculum schinkii driving syntrophic propionate catabolism.</title>
        <authorList>
            <person name="Hidalgo-Ahumada C.A.P."/>
            <person name="Nobu M.K."/>
            <person name="Narihiro T."/>
            <person name="Tamaki H."/>
            <person name="Liu W.T."/>
            <person name="Kamagata Y."/>
            <person name="Stams A.J.M."/>
            <person name="Imachi H."/>
            <person name="Sousa D.Z."/>
        </authorList>
    </citation>
    <scope>NUCLEOTIDE SEQUENCE [LARGE SCALE GENOMIC DNA]</scope>
    <source>
        <strain evidence="6 7">HH</strain>
    </source>
</reference>
<dbReference type="Gene3D" id="2.60.220.30">
    <property type="match status" value="1"/>
</dbReference>
<feature type="domain" description="Fibronectin type-III" evidence="4">
    <location>
        <begin position="1802"/>
        <end position="1889"/>
    </location>
</feature>
<feature type="signal peptide" evidence="3">
    <location>
        <begin position="1"/>
        <end position="28"/>
    </location>
</feature>
<dbReference type="InterPro" id="IPR046780">
    <property type="entry name" value="aBig_2"/>
</dbReference>
<evidence type="ECO:0000256" key="3">
    <source>
        <dbReference type="SAM" id="SignalP"/>
    </source>
</evidence>
<feature type="domain" description="Fibronectin type-III" evidence="4">
    <location>
        <begin position="567"/>
        <end position="658"/>
    </location>
</feature>
<dbReference type="Gene3D" id="2.60.40.10">
    <property type="entry name" value="Immunoglobulins"/>
    <property type="match status" value="8"/>
</dbReference>
<dbReference type="GO" id="GO:0008270">
    <property type="term" value="F:zinc ion binding"/>
    <property type="evidence" value="ECO:0007669"/>
    <property type="project" value="UniProtKB-KW"/>
</dbReference>
<feature type="domain" description="Fibronectin type-III" evidence="4">
    <location>
        <begin position="471"/>
        <end position="559"/>
    </location>
</feature>
<comment type="caution">
    <text evidence="6">The sequence shown here is derived from an EMBL/GenBank/DDBJ whole genome shotgun (WGS) entry which is preliminary data.</text>
</comment>
<feature type="domain" description="SLH" evidence="5">
    <location>
        <begin position="2478"/>
        <end position="2532"/>
    </location>
</feature>
<dbReference type="CDD" id="cd14953">
    <property type="entry name" value="NHL_like_1"/>
    <property type="match status" value="1"/>
</dbReference>
<evidence type="ECO:0000259" key="5">
    <source>
        <dbReference type="PROSITE" id="PS51272"/>
    </source>
</evidence>
<dbReference type="PROSITE" id="PS51272">
    <property type="entry name" value="SLH"/>
    <property type="match status" value="3"/>
</dbReference>
<dbReference type="EMBL" id="QFGA01000002">
    <property type="protein sequence ID" value="TEB05929.1"/>
    <property type="molecule type" value="Genomic_DNA"/>
</dbReference>
<feature type="domain" description="Fibronectin type-III" evidence="4">
    <location>
        <begin position="2108"/>
        <end position="2195"/>
    </location>
</feature>
<dbReference type="InterPro" id="IPR001119">
    <property type="entry name" value="SLH_dom"/>
</dbReference>
<feature type="domain" description="Fibronectin type-III" evidence="4">
    <location>
        <begin position="1231"/>
        <end position="1318"/>
    </location>
</feature>
<feature type="chain" id="PRO_5021287534" evidence="3">
    <location>
        <begin position="29"/>
        <end position="2532"/>
    </location>
</feature>
<feature type="domain" description="Fibronectin type-III" evidence="4">
    <location>
        <begin position="1566"/>
        <end position="1653"/>
    </location>
</feature>
<dbReference type="CDD" id="cd08548">
    <property type="entry name" value="Type_I_cohesin_like"/>
    <property type="match status" value="2"/>
</dbReference>
<dbReference type="Pfam" id="PF00395">
    <property type="entry name" value="SLH"/>
    <property type="match status" value="3"/>
</dbReference>
<name>A0A4Y7RB11_9FIRM</name>
<dbReference type="InterPro" id="IPR008965">
    <property type="entry name" value="CBM2/CBM3_carb-bd_dom_sf"/>
</dbReference>
<dbReference type="CDD" id="cd00063">
    <property type="entry name" value="FN3"/>
    <property type="match status" value="7"/>
</dbReference>
<dbReference type="Gene3D" id="2.120.10.30">
    <property type="entry name" value="TolB, C-terminal domain"/>
    <property type="match status" value="3"/>
</dbReference>
<dbReference type="GO" id="GO:0000272">
    <property type="term" value="P:polysaccharide catabolic process"/>
    <property type="evidence" value="ECO:0007669"/>
    <property type="project" value="InterPro"/>
</dbReference>
<dbReference type="InterPro" id="IPR003961">
    <property type="entry name" value="FN3_dom"/>
</dbReference>
<organism evidence="6 7">
    <name type="scientific">Pelotomaculum schinkii</name>
    <dbReference type="NCBI Taxonomy" id="78350"/>
    <lineage>
        <taxon>Bacteria</taxon>
        <taxon>Bacillati</taxon>
        <taxon>Bacillota</taxon>
        <taxon>Clostridia</taxon>
        <taxon>Eubacteriales</taxon>
        <taxon>Desulfotomaculaceae</taxon>
        <taxon>Pelotomaculum</taxon>
    </lineage>
</organism>
<keyword evidence="6" id="KW-0326">Glycosidase</keyword>
<dbReference type="Proteomes" id="UP000298324">
    <property type="component" value="Unassembled WGS sequence"/>
</dbReference>
<evidence type="ECO:0000256" key="2">
    <source>
        <dbReference type="PROSITE-ProRule" id="PRU00504"/>
    </source>
</evidence>
<feature type="domain" description="Fibronectin type-III" evidence="4">
    <location>
        <begin position="1330"/>
        <end position="1417"/>
    </location>
</feature>
<dbReference type="Gene3D" id="2.60.40.680">
    <property type="match status" value="2"/>
</dbReference>
<dbReference type="Pfam" id="PF00041">
    <property type="entry name" value="fn3"/>
    <property type="match status" value="7"/>
</dbReference>
<evidence type="ECO:0000256" key="1">
    <source>
        <dbReference type="ARBA" id="ARBA00022737"/>
    </source>
</evidence>
<dbReference type="InterPro" id="IPR056822">
    <property type="entry name" value="TEN_NHL"/>
</dbReference>
<dbReference type="SUPFAM" id="SSF101898">
    <property type="entry name" value="NHL repeat"/>
    <property type="match status" value="1"/>
</dbReference>
<feature type="domain" description="SLH" evidence="5">
    <location>
        <begin position="2423"/>
        <end position="2477"/>
    </location>
</feature>
<protein>
    <submittedName>
        <fullName evidence="6">Chitinase A1</fullName>
        <ecNumber evidence="6">3.2.1.14</ecNumber>
    </submittedName>
</protein>
<keyword evidence="1" id="KW-0677">Repeat</keyword>
<dbReference type="PANTHER" id="PTHR24104">
    <property type="entry name" value="E3 UBIQUITIN-PROTEIN LIGASE NHLRC1-RELATED"/>
    <property type="match status" value="1"/>
</dbReference>
<feature type="domain" description="SLH" evidence="5">
    <location>
        <begin position="2359"/>
        <end position="2422"/>
    </location>
</feature>
<dbReference type="Pfam" id="PF20578">
    <property type="entry name" value="aBig_2"/>
    <property type="match status" value="1"/>
</dbReference>
<proteinExistence type="predicted"/>
<dbReference type="InterPro" id="IPR001258">
    <property type="entry name" value="NHL_repeat"/>
</dbReference>
<evidence type="ECO:0000313" key="6">
    <source>
        <dbReference type="EMBL" id="TEB05929.1"/>
    </source>
</evidence>
<accession>A0A4Y7RB11</accession>
<dbReference type="SMART" id="SM00060">
    <property type="entry name" value="FN3"/>
    <property type="match status" value="8"/>
</dbReference>
<dbReference type="Pfam" id="PF00963">
    <property type="entry name" value="Cohesin"/>
    <property type="match status" value="2"/>
</dbReference>
<dbReference type="InterPro" id="IPR011042">
    <property type="entry name" value="6-blade_b-propeller_TolB-like"/>
</dbReference>
<dbReference type="InterPro" id="IPR002102">
    <property type="entry name" value="Cohesin_dom"/>
</dbReference>
<dbReference type="PANTHER" id="PTHR24104:SF25">
    <property type="entry name" value="PROTEIN LIN-41"/>
    <property type="match status" value="1"/>
</dbReference>
<evidence type="ECO:0000313" key="7">
    <source>
        <dbReference type="Proteomes" id="UP000298324"/>
    </source>
</evidence>
<keyword evidence="7" id="KW-1185">Reference proteome</keyword>
<keyword evidence="6" id="KW-0378">Hydrolase</keyword>
<dbReference type="InterPro" id="IPR036116">
    <property type="entry name" value="FN3_sf"/>
</dbReference>
<dbReference type="SUPFAM" id="SSF49384">
    <property type="entry name" value="Carbohydrate-binding domain"/>
    <property type="match status" value="2"/>
</dbReference>
<feature type="repeat" description="NHL" evidence="2">
    <location>
        <begin position="278"/>
        <end position="314"/>
    </location>
</feature>
<feature type="domain" description="Fibronectin type-III" evidence="4">
    <location>
        <begin position="378"/>
        <end position="469"/>
    </location>
</feature>
<dbReference type="Pfam" id="PF01436">
    <property type="entry name" value="NHL"/>
    <property type="match status" value="1"/>
</dbReference>
<evidence type="ECO:0000259" key="4">
    <source>
        <dbReference type="PROSITE" id="PS50853"/>
    </source>
</evidence>